<accession>A0A9N9U5J8</accession>
<dbReference type="AlphaFoldDB" id="A0A9N9U5J8"/>
<dbReference type="SUPFAM" id="SSF51182">
    <property type="entry name" value="RmlC-like cupins"/>
    <property type="match status" value="1"/>
</dbReference>
<dbReference type="OrthoDB" id="2446447at2759"/>
<name>A0A9N9U5J8_9HYPO</name>
<evidence type="ECO:0000313" key="1">
    <source>
        <dbReference type="EMBL" id="CAG9975152.1"/>
    </source>
</evidence>
<organism evidence="1 2">
    <name type="scientific">Clonostachys byssicola</name>
    <dbReference type="NCBI Taxonomy" id="160290"/>
    <lineage>
        <taxon>Eukaryota</taxon>
        <taxon>Fungi</taxon>
        <taxon>Dikarya</taxon>
        <taxon>Ascomycota</taxon>
        <taxon>Pezizomycotina</taxon>
        <taxon>Sordariomycetes</taxon>
        <taxon>Hypocreomycetidae</taxon>
        <taxon>Hypocreales</taxon>
        <taxon>Bionectriaceae</taxon>
        <taxon>Clonostachys</taxon>
    </lineage>
</organism>
<dbReference type="PANTHER" id="PTHR36448">
    <property type="entry name" value="BLR7373 PROTEIN"/>
    <property type="match status" value="1"/>
</dbReference>
<gene>
    <name evidence="1" type="ORF">CBYS24578_00015526</name>
</gene>
<dbReference type="Gene3D" id="2.60.120.10">
    <property type="entry name" value="Jelly Rolls"/>
    <property type="match status" value="1"/>
</dbReference>
<sequence length="108" mass="11808">MWVAIIKGSSELLIGVGPLDTEAEGEVIHVESGDAIILPAGVSHCSKSSSQDYRYLGAYPKDAPKWKNEYGRDQSRFNSLVLESSSVDIPDWDPVNGHLGPLQKLWAL</sequence>
<protein>
    <recommendedName>
        <fullName evidence="3">Cupin type-1 domain-containing protein</fullName>
    </recommendedName>
</protein>
<reference evidence="2" key="1">
    <citation type="submission" date="2019-06" db="EMBL/GenBank/DDBJ databases">
        <authorList>
            <person name="Broberg M."/>
        </authorList>
    </citation>
    <scope>NUCLEOTIDE SEQUENCE [LARGE SCALE GENOMIC DNA]</scope>
</reference>
<proteinExistence type="predicted"/>
<evidence type="ECO:0008006" key="3">
    <source>
        <dbReference type="Google" id="ProtNLM"/>
    </source>
</evidence>
<reference evidence="1 2" key="2">
    <citation type="submission" date="2021-10" db="EMBL/GenBank/DDBJ databases">
        <authorList>
            <person name="Piombo E."/>
        </authorList>
    </citation>
    <scope>NUCLEOTIDE SEQUENCE [LARGE SCALE GENOMIC DNA]</scope>
</reference>
<dbReference type="InterPro" id="IPR011051">
    <property type="entry name" value="RmlC_Cupin_sf"/>
</dbReference>
<keyword evidence="2" id="KW-1185">Reference proteome</keyword>
<comment type="caution">
    <text evidence="1">The sequence shown here is derived from an EMBL/GenBank/DDBJ whole genome shotgun (WGS) entry which is preliminary data.</text>
</comment>
<evidence type="ECO:0000313" key="2">
    <source>
        <dbReference type="Proteomes" id="UP000754883"/>
    </source>
</evidence>
<dbReference type="Proteomes" id="UP000754883">
    <property type="component" value="Unassembled WGS sequence"/>
</dbReference>
<dbReference type="PANTHER" id="PTHR36448:SF2">
    <property type="entry name" value="CUPIN TYPE-1 DOMAIN-CONTAINING PROTEIN"/>
    <property type="match status" value="1"/>
</dbReference>
<dbReference type="EMBL" id="CABFNO020001255">
    <property type="protein sequence ID" value="CAG9975152.1"/>
    <property type="molecule type" value="Genomic_DNA"/>
</dbReference>
<dbReference type="InterPro" id="IPR047121">
    <property type="entry name" value="YjiB-like"/>
</dbReference>
<dbReference type="InterPro" id="IPR014710">
    <property type="entry name" value="RmlC-like_jellyroll"/>
</dbReference>